<dbReference type="InterPro" id="IPR001611">
    <property type="entry name" value="Leu-rich_rpt"/>
</dbReference>
<evidence type="ECO:0000256" key="1">
    <source>
        <dbReference type="ARBA" id="ARBA00022614"/>
    </source>
</evidence>
<dbReference type="InterPro" id="IPR025875">
    <property type="entry name" value="Leu-rich_rpt_4"/>
</dbReference>
<name>A0A8J2SJJ3_9STRA</name>
<keyword evidence="1" id="KW-0433">Leucine-rich repeat</keyword>
<reference evidence="5" key="1">
    <citation type="submission" date="2021-11" db="EMBL/GenBank/DDBJ databases">
        <authorList>
            <consortium name="Genoscope - CEA"/>
            <person name="William W."/>
        </authorList>
    </citation>
    <scope>NUCLEOTIDE SEQUENCE</scope>
</reference>
<evidence type="ECO:0000313" key="6">
    <source>
        <dbReference type="Proteomes" id="UP000789595"/>
    </source>
</evidence>
<evidence type="ECO:0000256" key="4">
    <source>
        <dbReference type="SAM" id="MobiDB-lite"/>
    </source>
</evidence>
<dbReference type="PROSITE" id="PS51450">
    <property type="entry name" value="LRR"/>
    <property type="match status" value="3"/>
</dbReference>
<proteinExistence type="predicted"/>
<gene>
    <name evidence="5" type="ORF">PECAL_4P13790</name>
</gene>
<dbReference type="InterPro" id="IPR032675">
    <property type="entry name" value="LRR_dom_sf"/>
</dbReference>
<accession>A0A8J2SJJ3</accession>
<evidence type="ECO:0008006" key="7">
    <source>
        <dbReference type="Google" id="ProtNLM"/>
    </source>
</evidence>
<protein>
    <recommendedName>
        <fullName evidence="7">U2A'/phosphoprotein 32 family A C-terminal domain-containing protein</fullName>
    </recommendedName>
</protein>
<dbReference type="InterPro" id="IPR050576">
    <property type="entry name" value="Cilia_flagella_integrity"/>
</dbReference>
<dbReference type="PANTHER" id="PTHR45973">
    <property type="entry name" value="PROTEIN PHOSPHATASE 1 REGULATORY SUBUNIT SDS22-RELATED"/>
    <property type="match status" value="1"/>
</dbReference>
<organism evidence="5 6">
    <name type="scientific">Pelagomonas calceolata</name>
    <dbReference type="NCBI Taxonomy" id="35677"/>
    <lineage>
        <taxon>Eukaryota</taxon>
        <taxon>Sar</taxon>
        <taxon>Stramenopiles</taxon>
        <taxon>Ochrophyta</taxon>
        <taxon>Pelagophyceae</taxon>
        <taxon>Pelagomonadales</taxon>
        <taxon>Pelagomonadaceae</taxon>
        <taxon>Pelagomonas</taxon>
    </lineage>
</organism>
<dbReference type="PANTHER" id="PTHR45973:SF35">
    <property type="entry name" value="LEUCINE-RICH REPEAT-CONTAINING PROTEIN 43"/>
    <property type="match status" value="1"/>
</dbReference>
<keyword evidence="2" id="KW-0677">Repeat</keyword>
<evidence type="ECO:0000313" key="5">
    <source>
        <dbReference type="EMBL" id="CAH0374113.1"/>
    </source>
</evidence>
<comment type="caution">
    <text evidence="5">The sequence shown here is derived from an EMBL/GenBank/DDBJ whole genome shotgun (WGS) entry which is preliminary data.</text>
</comment>
<dbReference type="Pfam" id="PF12799">
    <property type="entry name" value="LRR_4"/>
    <property type="match status" value="1"/>
</dbReference>
<evidence type="ECO:0000256" key="3">
    <source>
        <dbReference type="SAM" id="Coils"/>
    </source>
</evidence>
<dbReference type="Proteomes" id="UP000789595">
    <property type="component" value="Unassembled WGS sequence"/>
</dbReference>
<keyword evidence="6" id="KW-1185">Reference proteome</keyword>
<feature type="region of interest" description="Disordered" evidence="4">
    <location>
        <begin position="424"/>
        <end position="517"/>
    </location>
</feature>
<dbReference type="Gene3D" id="3.80.10.10">
    <property type="entry name" value="Ribonuclease Inhibitor"/>
    <property type="match status" value="1"/>
</dbReference>
<evidence type="ECO:0000256" key="2">
    <source>
        <dbReference type="ARBA" id="ARBA00022737"/>
    </source>
</evidence>
<feature type="compositionally biased region" description="Low complexity" evidence="4">
    <location>
        <begin position="450"/>
        <end position="466"/>
    </location>
</feature>
<feature type="coiled-coil region" evidence="3">
    <location>
        <begin position="338"/>
        <end position="372"/>
    </location>
</feature>
<sequence length="556" mass="61498">MAALMMCGSPTPVGETDNNEATEALCLEASGDGTLDDVQQLVLRNKDLTGLACASKLTHLSVLSLSHNRLTTVASLTPIKTLEVLNVNFNRLTDLVQLAQCPKLQKIYASNNLITNVDGLASLKQLKTLCLFANDIERCELVLDALSRCPLTELDLDGNPLAREEGYRHHAVARLSRLEALDGEPVQDLDRELARDYRKGGATSRVATSFDWNSLPRESRLFGEACDALNDDKVAVDYLAAQVLRNPRRGVEGEHFTAEKAKSFVARLKREATAHREPKTVQDVADPYVTIRKLIQLVESLQAELKTRDPSDELLKEMELLRVENGNLYIVQGECQELRKKRFDVERLASENRELRERLSDAEAQLQAHHLAEITGTHTRSRPRTAAEVLEECEGEMDSELEELFRRNQTNLTHIKQEIAVMKGEQSTSLIDEAPTPVKAPQERDPDVDTPAVRRPVRSTVPRPGTSEGRRLKCSASSVARRPKTPSVADILRGVSGDNDDDAPQWSDAIDRRTTATVSPDRVVATKHAYLLGDGGPSPSKSGYGDGFEESKMTAL</sequence>
<dbReference type="SUPFAM" id="SSF52075">
    <property type="entry name" value="Outer arm dynein light chain 1"/>
    <property type="match status" value="1"/>
</dbReference>
<dbReference type="AlphaFoldDB" id="A0A8J2SJJ3"/>
<dbReference type="EMBL" id="CAKKNE010000004">
    <property type="protein sequence ID" value="CAH0374113.1"/>
    <property type="molecule type" value="Genomic_DNA"/>
</dbReference>
<dbReference type="OrthoDB" id="1517790at2759"/>
<feature type="region of interest" description="Disordered" evidence="4">
    <location>
        <begin position="529"/>
        <end position="556"/>
    </location>
</feature>
<keyword evidence="3" id="KW-0175">Coiled coil</keyword>